<organism evidence="1 2">
    <name type="scientific">Paraburkholderia madseniana</name>
    <dbReference type="NCBI Taxonomy" id="2599607"/>
    <lineage>
        <taxon>Bacteria</taxon>
        <taxon>Pseudomonadati</taxon>
        <taxon>Pseudomonadota</taxon>
        <taxon>Betaproteobacteria</taxon>
        <taxon>Burkholderiales</taxon>
        <taxon>Burkholderiaceae</taxon>
        <taxon>Paraburkholderia</taxon>
    </lineage>
</organism>
<dbReference type="AlphaFoldDB" id="A0A6N6VZ74"/>
<protein>
    <submittedName>
        <fullName evidence="1">Uncharacterized protein</fullName>
    </submittedName>
</protein>
<accession>A0A6N6VZ74</accession>
<proteinExistence type="predicted"/>
<dbReference type="Proteomes" id="UP000463700">
    <property type="component" value="Unassembled WGS sequence"/>
</dbReference>
<reference evidence="1 2" key="1">
    <citation type="journal article" date="2020" name="Int. J. Syst. Evol. Microbiol.">
        <title>Paraburkholderia madseniana sp. nov., a phenolic acid-degrading bacterium isolated from acidic forest soil.</title>
        <authorList>
            <person name="Wilhelm R.C."/>
            <person name="Murphy S.J.L."/>
            <person name="Feriancek N.M."/>
            <person name="Karasz D.C."/>
            <person name="DeRito C.M."/>
            <person name="Newman J.D."/>
            <person name="Buckley D.H."/>
        </authorList>
    </citation>
    <scope>NUCLEOTIDE SEQUENCE [LARGE SCALE GENOMIC DNA]</scope>
    <source>
        <strain evidence="1 2">RP11</strain>
    </source>
</reference>
<gene>
    <name evidence="1" type="ORF">FSO04_44195</name>
</gene>
<evidence type="ECO:0000313" key="1">
    <source>
        <dbReference type="EMBL" id="KAE8753603.1"/>
    </source>
</evidence>
<name>A0A6N6VZ74_9BURK</name>
<sequence length="87" mass="9712">MAIDEALRNQIEQLTQQAKAARADELQTSIAEIRVKGLVPYRRIPTRAYGYADPEWKPEASLKCYMPNGITGECLTPVRACAAAFRD</sequence>
<evidence type="ECO:0000313" key="2">
    <source>
        <dbReference type="Proteomes" id="UP000463700"/>
    </source>
</evidence>
<dbReference type="EMBL" id="VOSW01000189">
    <property type="protein sequence ID" value="KAE8753603.1"/>
    <property type="molecule type" value="Genomic_DNA"/>
</dbReference>
<comment type="caution">
    <text evidence="1">The sequence shown here is derived from an EMBL/GenBank/DDBJ whole genome shotgun (WGS) entry which is preliminary data.</text>
</comment>